<protein>
    <submittedName>
        <fullName evidence="1">Uncharacterized protein</fullName>
    </submittedName>
</protein>
<dbReference type="EMBL" id="FNVS01000004">
    <property type="protein sequence ID" value="SEF67267.1"/>
    <property type="molecule type" value="Genomic_DNA"/>
</dbReference>
<comment type="caution">
    <text evidence="1">The sequence shown here is derived from an EMBL/GenBank/DDBJ whole genome shotgun (WGS) entry which is preliminary data.</text>
</comment>
<organism evidence="1 2">
    <name type="scientific">Parabacteroides chinchillae</name>
    <dbReference type="NCBI Taxonomy" id="871327"/>
    <lineage>
        <taxon>Bacteria</taxon>
        <taxon>Pseudomonadati</taxon>
        <taxon>Bacteroidota</taxon>
        <taxon>Bacteroidia</taxon>
        <taxon>Bacteroidales</taxon>
        <taxon>Tannerellaceae</taxon>
        <taxon>Parabacteroides</taxon>
    </lineage>
</organism>
<name>A0A8G2BV50_9BACT</name>
<gene>
    <name evidence="1" type="ORF">SAMN05444001_104138</name>
</gene>
<accession>A0A8G2BV50</accession>
<reference evidence="1 2" key="1">
    <citation type="submission" date="2016-10" db="EMBL/GenBank/DDBJ databases">
        <authorList>
            <person name="Varghese N."/>
            <person name="Submissions S."/>
        </authorList>
    </citation>
    <scope>NUCLEOTIDE SEQUENCE [LARGE SCALE GENOMIC DNA]</scope>
    <source>
        <strain evidence="1 2">DSM 29073</strain>
    </source>
</reference>
<dbReference type="AlphaFoldDB" id="A0A8G2BV50"/>
<dbReference type="Proteomes" id="UP000236725">
    <property type="component" value="Unassembled WGS sequence"/>
</dbReference>
<evidence type="ECO:0000313" key="1">
    <source>
        <dbReference type="EMBL" id="SEF67267.1"/>
    </source>
</evidence>
<keyword evidence="2" id="KW-1185">Reference proteome</keyword>
<evidence type="ECO:0000313" key="2">
    <source>
        <dbReference type="Proteomes" id="UP000236725"/>
    </source>
</evidence>
<proteinExistence type="predicted"/>
<dbReference type="RefSeq" id="WP_103982758.1">
    <property type="nucleotide sequence ID" value="NZ_FNVS01000004.1"/>
</dbReference>
<sequence>MESSTTVERVLTSEIDNSDGVYLYLEDNEWCAYERSAYYLASLDVPVKLKREVVRDGYDVVLLKAMLPADNMYLLLSPNTVLKLVADDRLLFRMNKVIEGFSEWKESQLVRLPA</sequence>